<sequence length="202" mass="21594">MPKTCSPLRCAAFLTQSRPNASASVNANVVSPEMRVRTAKAAQIMAQATLAENTSKATAGFGIDLVAGTPVMTLQGILPVEHLLPEDRIITRAGAMRIGAVTAHVARHPHLLRISARALGHDRPEEDVLLTAEQALHIRDWRAKAMFGADQATVAADRLADGTHIRRERPASARIIHLDLPREAVIYAGGLELATVAARVTA</sequence>
<dbReference type="Proteomes" id="UP000248975">
    <property type="component" value="Unassembled WGS sequence"/>
</dbReference>
<evidence type="ECO:0000313" key="3">
    <source>
        <dbReference type="Proteomes" id="UP000248975"/>
    </source>
</evidence>
<dbReference type="EMBL" id="QFQS01000001">
    <property type="protein sequence ID" value="PZQ99768.1"/>
    <property type="molecule type" value="Genomic_DNA"/>
</dbReference>
<reference evidence="2 3" key="1">
    <citation type="submission" date="2017-08" db="EMBL/GenBank/DDBJ databases">
        <title>Infants hospitalized years apart are colonized by the same room-sourced microbial strains.</title>
        <authorList>
            <person name="Brooks B."/>
            <person name="Olm M.R."/>
            <person name="Firek B.A."/>
            <person name="Baker R."/>
            <person name="Thomas B.C."/>
            <person name="Morowitz M.J."/>
            <person name="Banfield J.F."/>
        </authorList>
    </citation>
    <scope>NUCLEOTIDE SEQUENCE [LARGE SCALE GENOMIC DNA]</scope>
    <source>
        <strain evidence="2">S2_003_000_R2_11</strain>
    </source>
</reference>
<protein>
    <recommendedName>
        <fullName evidence="1">Hedgehog/Intein (Hint) domain-containing protein</fullName>
    </recommendedName>
</protein>
<proteinExistence type="predicted"/>
<comment type="caution">
    <text evidence="2">The sequence shown here is derived from an EMBL/GenBank/DDBJ whole genome shotgun (WGS) entry which is preliminary data.</text>
</comment>
<evidence type="ECO:0000259" key="1">
    <source>
        <dbReference type="Pfam" id="PF13403"/>
    </source>
</evidence>
<gene>
    <name evidence="2" type="ORF">DI533_03735</name>
</gene>
<dbReference type="Pfam" id="PF13403">
    <property type="entry name" value="Hint_2"/>
    <property type="match status" value="1"/>
</dbReference>
<name>A0A2W5S9T9_CERSP</name>
<accession>A0A2W5S9T9</accession>
<organism evidence="2 3">
    <name type="scientific">Cereibacter sphaeroides</name>
    <name type="common">Rhodobacter sphaeroides</name>
    <dbReference type="NCBI Taxonomy" id="1063"/>
    <lineage>
        <taxon>Bacteria</taxon>
        <taxon>Pseudomonadati</taxon>
        <taxon>Pseudomonadota</taxon>
        <taxon>Alphaproteobacteria</taxon>
        <taxon>Rhodobacterales</taxon>
        <taxon>Paracoccaceae</taxon>
        <taxon>Cereibacter</taxon>
    </lineage>
</organism>
<dbReference type="InterPro" id="IPR028992">
    <property type="entry name" value="Hedgehog/Intein_dom"/>
</dbReference>
<evidence type="ECO:0000313" key="2">
    <source>
        <dbReference type="EMBL" id="PZQ99768.1"/>
    </source>
</evidence>
<feature type="domain" description="Hedgehog/Intein (Hint)" evidence="1">
    <location>
        <begin position="66"/>
        <end position="193"/>
    </location>
</feature>
<dbReference type="AlphaFoldDB" id="A0A2W5S9T9"/>